<evidence type="ECO:0000256" key="1">
    <source>
        <dbReference type="ARBA" id="ARBA00010574"/>
    </source>
</evidence>
<sequence length="117" mass="12892">MNQAELAAEVVSALEDVKGQDIRLLDVHELTTITDSMVFCTGTSSRHVKSLADSVIDRVKQLGRRPAGVEGAETAEWVLVDLGDIVVHVMQAQTRAHYQLEKLWDLQDAPRESARPG</sequence>
<evidence type="ECO:0000313" key="3">
    <source>
        <dbReference type="EMBL" id="MDT0498002.1"/>
    </source>
</evidence>
<comment type="caution">
    <text evidence="3">The sequence shown here is derived from an EMBL/GenBank/DDBJ whole genome shotgun (WGS) entry which is preliminary data.</text>
</comment>
<keyword evidence="2" id="KW-0678">Repressor</keyword>
<evidence type="ECO:0000256" key="2">
    <source>
        <dbReference type="HAMAP-Rule" id="MF_01477"/>
    </source>
</evidence>
<gene>
    <name evidence="2 3" type="primary">rsfS</name>
    <name evidence="3" type="ORF">RM530_11600</name>
</gene>
<organism evidence="3 4">
    <name type="scientific">Banduia mediterranea</name>
    <dbReference type="NCBI Taxonomy" id="3075609"/>
    <lineage>
        <taxon>Bacteria</taxon>
        <taxon>Pseudomonadati</taxon>
        <taxon>Pseudomonadota</taxon>
        <taxon>Gammaproteobacteria</taxon>
        <taxon>Nevskiales</taxon>
        <taxon>Algiphilaceae</taxon>
        <taxon>Banduia</taxon>
    </lineage>
</organism>
<name>A0ABU2WJF0_9GAMM</name>
<dbReference type="PANTHER" id="PTHR21043">
    <property type="entry name" value="IOJAP SUPERFAMILY ORTHOLOG"/>
    <property type="match status" value="1"/>
</dbReference>
<dbReference type="SUPFAM" id="SSF81301">
    <property type="entry name" value="Nucleotidyltransferase"/>
    <property type="match status" value="1"/>
</dbReference>
<dbReference type="PANTHER" id="PTHR21043:SF0">
    <property type="entry name" value="MITOCHONDRIAL ASSEMBLY OF RIBOSOMAL LARGE SUBUNIT PROTEIN 1"/>
    <property type="match status" value="1"/>
</dbReference>
<reference evidence="3 4" key="1">
    <citation type="submission" date="2023-09" db="EMBL/GenBank/DDBJ databases">
        <authorList>
            <person name="Rey-Velasco X."/>
        </authorList>
    </citation>
    <scope>NUCLEOTIDE SEQUENCE [LARGE SCALE GENOMIC DNA]</scope>
    <source>
        <strain evidence="3 4">W345</strain>
    </source>
</reference>
<dbReference type="InterPro" id="IPR043519">
    <property type="entry name" value="NT_sf"/>
</dbReference>
<keyword evidence="4" id="KW-1185">Reference proteome</keyword>
<dbReference type="NCBIfam" id="TIGR00090">
    <property type="entry name" value="rsfS_iojap_ybeB"/>
    <property type="match status" value="1"/>
</dbReference>
<protein>
    <recommendedName>
        <fullName evidence="2">Ribosomal silencing factor RsfS</fullName>
    </recommendedName>
</protein>
<dbReference type="Proteomes" id="UP001254608">
    <property type="component" value="Unassembled WGS sequence"/>
</dbReference>
<comment type="similarity">
    <text evidence="1 2">Belongs to the Iojap/RsfS family.</text>
</comment>
<keyword evidence="2" id="KW-0963">Cytoplasm</keyword>
<dbReference type="Gene3D" id="3.30.460.10">
    <property type="entry name" value="Beta Polymerase, domain 2"/>
    <property type="match status" value="1"/>
</dbReference>
<dbReference type="EMBL" id="JAVRIC010000016">
    <property type="protein sequence ID" value="MDT0498002.1"/>
    <property type="molecule type" value="Genomic_DNA"/>
</dbReference>
<dbReference type="InterPro" id="IPR004394">
    <property type="entry name" value="Iojap/RsfS/C7orf30"/>
</dbReference>
<evidence type="ECO:0000313" key="4">
    <source>
        <dbReference type="Proteomes" id="UP001254608"/>
    </source>
</evidence>
<keyword evidence="2" id="KW-0810">Translation regulation</keyword>
<dbReference type="Pfam" id="PF02410">
    <property type="entry name" value="RsfS"/>
    <property type="match status" value="1"/>
</dbReference>
<comment type="subcellular location">
    <subcellularLocation>
        <location evidence="2">Cytoplasm</location>
    </subcellularLocation>
</comment>
<comment type="function">
    <text evidence="2">Functions as a ribosomal silencing factor. Interacts with ribosomal protein uL14 (rplN), blocking formation of intersubunit bridge B8. Prevents association of the 30S and 50S ribosomal subunits and the formation of functional ribosomes, thus repressing translation.</text>
</comment>
<dbReference type="HAMAP" id="MF_01477">
    <property type="entry name" value="Iojap_RsfS"/>
    <property type="match status" value="1"/>
</dbReference>
<comment type="subunit">
    <text evidence="2">Interacts with ribosomal protein uL14 (rplN).</text>
</comment>
<dbReference type="RefSeq" id="WP_311365393.1">
    <property type="nucleotide sequence ID" value="NZ_JAVRIC010000016.1"/>
</dbReference>
<proteinExistence type="inferred from homology"/>
<accession>A0ABU2WJF0</accession>